<accession>A0ACC1T2P0</accession>
<gene>
    <name evidence="1" type="ORF">NM688_g4587</name>
</gene>
<reference evidence="1" key="1">
    <citation type="submission" date="2022-07" db="EMBL/GenBank/DDBJ databases">
        <title>Genome Sequence of Phlebia brevispora.</title>
        <authorList>
            <person name="Buettner E."/>
        </authorList>
    </citation>
    <scope>NUCLEOTIDE SEQUENCE</scope>
    <source>
        <strain evidence="1">MPL23</strain>
    </source>
</reference>
<comment type="caution">
    <text evidence="1">The sequence shown here is derived from an EMBL/GenBank/DDBJ whole genome shotgun (WGS) entry which is preliminary data.</text>
</comment>
<dbReference type="Proteomes" id="UP001148662">
    <property type="component" value="Unassembled WGS sequence"/>
</dbReference>
<proteinExistence type="predicted"/>
<evidence type="ECO:0000313" key="2">
    <source>
        <dbReference type="Proteomes" id="UP001148662"/>
    </source>
</evidence>
<name>A0ACC1T2P0_9APHY</name>
<evidence type="ECO:0000313" key="1">
    <source>
        <dbReference type="EMBL" id="KAJ3551639.1"/>
    </source>
</evidence>
<protein>
    <submittedName>
        <fullName evidence="1">Uncharacterized protein</fullName>
    </submittedName>
</protein>
<keyword evidence="2" id="KW-1185">Reference proteome</keyword>
<organism evidence="1 2">
    <name type="scientific">Phlebia brevispora</name>
    <dbReference type="NCBI Taxonomy" id="194682"/>
    <lineage>
        <taxon>Eukaryota</taxon>
        <taxon>Fungi</taxon>
        <taxon>Dikarya</taxon>
        <taxon>Basidiomycota</taxon>
        <taxon>Agaricomycotina</taxon>
        <taxon>Agaricomycetes</taxon>
        <taxon>Polyporales</taxon>
        <taxon>Meruliaceae</taxon>
        <taxon>Phlebia</taxon>
    </lineage>
</organism>
<sequence>MLVALRRAALSELTEEALRAPWRPVSHVLARYVSAINVLGSGFTYATAVLGTGPETPASSHSTSIAPVKYSGRTLDIPVIHDQQPGTATGGTLRGCYDQKIPTEHLDLIVAFLQENLRLSRLQHGFYNDCLADMQSRLRFHEFLLEKVGQDLALAQALFSARSDSGRS</sequence>
<dbReference type="EMBL" id="JANHOG010000773">
    <property type="protein sequence ID" value="KAJ3551639.1"/>
    <property type="molecule type" value="Genomic_DNA"/>
</dbReference>